<keyword evidence="2" id="KW-1185">Reference proteome</keyword>
<comment type="caution">
    <text evidence="1">The sequence shown here is derived from an EMBL/GenBank/DDBJ whole genome shotgun (WGS) entry which is preliminary data.</text>
</comment>
<evidence type="ECO:0000313" key="1">
    <source>
        <dbReference type="EMBL" id="KAF9956104.1"/>
    </source>
</evidence>
<evidence type="ECO:0008006" key="3">
    <source>
        <dbReference type="Google" id="ProtNLM"/>
    </source>
</evidence>
<sequence length="170" mass="18523">MPTIDPPPAGSSQLTETISSFTTLTDPRAINDALLVFSHALQGLNSRESKQRILEAIPIAHFLQLLQGDYGDETEYIIDRTCSVLESLLQEKTYSELIQDPLLSVALFQALKSPLSRVHALGLSQVDKVAKEDVSVLRSMLQSDIFNAAVVGIASDSISIAERSKQTLAK</sequence>
<dbReference type="EMBL" id="JAAAHW010006713">
    <property type="protein sequence ID" value="KAF9956104.1"/>
    <property type="molecule type" value="Genomic_DNA"/>
</dbReference>
<feature type="non-terminal residue" evidence="1">
    <location>
        <position position="1"/>
    </location>
</feature>
<accession>A0A9P6LZV0</accession>
<dbReference type="Proteomes" id="UP000749646">
    <property type="component" value="Unassembled WGS sequence"/>
</dbReference>
<dbReference type="AlphaFoldDB" id="A0A9P6LZV0"/>
<evidence type="ECO:0000313" key="2">
    <source>
        <dbReference type="Proteomes" id="UP000749646"/>
    </source>
</evidence>
<dbReference type="OrthoDB" id="10250600at2759"/>
<gene>
    <name evidence="1" type="ORF">BGZ65_002962</name>
</gene>
<reference evidence="1" key="1">
    <citation type="journal article" date="2020" name="Fungal Divers.">
        <title>Resolving the Mortierellaceae phylogeny through synthesis of multi-gene phylogenetics and phylogenomics.</title>
        <authorList>
            <person name="Vandepol N."/>
            <person name="Liber J."/>
            <person name="Desiro A."/>
            <person name="Na H."/>
            <person name="Kennedy M."/>
            <person name="Barry K."/>
            <person name="Grigoriev I.V."/>
            <person name="Miller A.N."/>
            <person name="O'Donnell K."/>
            <person name="Stajich J.E."/>
            <person name="Bonito G."/>
        </authorList>
    </citation>
    <scope>NUCLEOTIDE SEQUENCE</scope>
    <source>
        <strain evidence="1">MES-2147</strain>
    </source>
</reference>
<proteinExistence type="predicted"/>
<organism evidence="1 2">
    <name type="scientific">Modicella reniformis</name>
    <dbReference type="NCBI Taxonomy" id="1440133"/>
    <lineage>
        <taxon>Eukaryota</taxon>
        <taxon>Fungi</taxon>
        <taxon>Fungi incertae sedis</taxon>
        <taxon>Mucoromycota</taxon>
        <taxon>Mortierellomycotina</taxon>
        <taxon>Mortierellomycetes</taxon>
        <taxon>Mortierellales</taxon>
        <taxon>Mortierellaceae</taxon>
        <taxon>Modicella</taxon>
    </lineage>
</organism>
<protein>
    <recommendedName>
        <fullName evidence="3">26S proteasome non-ATPase regulatory subunit 5</fullName>
    </recommendedName>
</protein>
<name>A0A9P6LZV0_9FUNG</name>